<dbReference type="InterPro" id="IPR006597">
    <property type="entry name" value="Sel1-like"/>
</dbReference>
<dbReference type="SUPFAM" id="SSF81901">
    <property type="entry name" value="HCP-like"/>
    <property type="match status" value="1"/>
</dbReference>
<accession>A0A3G5A9R8</accession>
<gene>
    <name evidence="2" type="ORF">Hyperionvirus15_13</name>
</gene>
<dbReference type="Pfam" id="PF13374">
    <property type="entry name" value="TPR_10"/>
    <property type="match status" value="1"/>
</dbReference>
<evidence type="ECO:0000313" key="2">
    <source>
        <dbReference type="EMBL" id="AYV83975.1"/>
    </source>
</evidence>
<dbReference type="Gene3D" id="1.25.40.10">
    <property type="entry name" value="Tetratricopeptide repeat domain"/>
    <property type="match status" value="1"/>
</dbReference>
<evidence type="ECO:0000256" key="1">
    <source>
        <dbReference type="ARBA" id="ARBA00022737"/>
    </source>
</evidence>
<reference evidence="2" key="1">
    <citation type="submission" date="2018-10" db="EMBL/GenBank/DDBJ databases">
        <title>Hidden diversity of soil giant viruses.</title>
        <authorList>
            <person name="Schulz F."/>
            <person name="Alteio L."/>
            <person name="Goudeau D."/>
            <person name="Ryan E.M."/>
            <person name="Malmstrom R.R."/>
            <person name="Blanchard J."/>
            <person name="Woyke T."/>
        </authorList>
    </citation>
    <scope>NUCLEOTIDE SEQUENCE</scope>
    <source>
        <strain evidence="2">HYV1</strain>
    </source>
</reference>
<proteinExistence type="predicted"/>
<name>A0A3G5A9R8_9VIRU</name>
<evidence type="ECO:0008006" key="3">
    <source>
        <dbReference type="Google" id="ProtNLM"/>
    </source>
</evidence>
<protein>
    <recommendedName>
        <fullName evidence="3">Sel1 repeat family protein</fullName>
    </recommendedName>
</protein>
<dbReference type="InterPro" id="IPR011990">
    <property type="entry name" value="TPR-like_helical_dom_sf"/>
</dbReference>
<dbReference type="EMBL" id="MK072397">
    <property type="protein sequence ID" value="AYV83975.1"/>
    <property type="molecule type" value="Genomic_DNA"/>
</dbReference>
<dbReference type="PANTHER" id="PTHR46430:SF3">
    <property type="entry name" value="ACTIVATOR OF C KINASE PROTEIN 1"/>
    <property type="match status" value="1"/>
</dbReference>
<dbReference type="Pfam" id="PF08238">
    <property type="entry name" value="Sel1"/>
    <property type="match status" value="3"/>
</dbReference>
<dbReference type="InterPro" id="IPR051726">
    <property type="entry name" value="Chitin_Synth_Reg"/>
</dbReference>
<sequence>MGAKNSHDKLVEDSGDEDVVDGVGGDHLVDAMEIYGRNKCYERDIQKELCENLGVGEKRALVKWLKENHNGERTGLFMIGVLSESVYDDKDVALEWYYRAADAGYVYAMSRIGDVYFGIGDFGLALEWYGRAVGKGHVGSMHNMGVVYGALGESEKALRWYLKAAEVGYAASMNNLGVLYYVESGRGDVDRVEYVNCAVGWLESAQKRGDRNAGRNLEIAGGKN</sequence>
<keyword evidence="1" id="KW-0677">Repeat</keyword>
<dbReference type="PANTHER" id="PTHR46430">
    <property type="entry name" value="PROTEIN SKT5-RELATED"/>
    <property type="match status" value="1"/>
</dbReference>
<dbReference type="SMART" id="SM00671">
    <property type="entry name" value="SEL1"/>
    <property type="match status" value="3"/>
</dbReference>
<organism evidence="2">
    <name type="scientific">Hyperionvirus sp</name>
    <dbReference type="NCBI Taxonomy" id="2487770"/>
    <lineage>
        <taxon>Viruses</taxon>
        <taxon>Varidnaviria</taxon>
        <taxon>Bamfordvirae</taxon>
        <taxon>Nucleocytoviricota</taxon>
        <taxon>Megaviricetes</taxon>
        <taxon>Imitervirales</taxon>
        <taxon>Mimiviridae</taxon>
        <taxon>Klosneuvirinae</taxon>
    </lineage>
</organism>